<evidence type="ECO:0000256" key="3">
    <source>
        <dbReference type="ARBA" id="ARBA00022525"/>
    </source>
</evidence>
<dbReference type="PRINTS" id="PR00821">
    <property type="entry name" value="TAGLIPASE"/>
</dbReference>
<dbReference type="InterPro" id="IPR013818">
    <property type="entry name" value="Lipase"/>
</dbReference>
<evidence type="ECO:0000256" key="5">
    <source>
        <dbReference type="SAM" id="SignalP"/>
    </source>
</evidence>
<accession>A0A8K0DLN4</accession>
<dbReference type="GO" id="GO:0016042">
    <property type="term" value="P:lipid catabolic process"/>
    <property type="evidence" value="ECO:0007669"/>
    <property type="project" value="TreeGrafter"/>
</dbReference>
<dbReference type="SUPFAM" id="SSF53474">
    <property type="entry name" value="alpha/beta-Hydrolases"/>
    <property type="match status" value="1"/>
</dbReference>
<feature type="chain" id="PRO_5035445130" description="Lipase domain-containing protein" evidence="5">
    <location>
        <begin position="22"/>
        <end position="424"/>
    </location>
</feature>
<dbReference type="AlphaFoldDB" id="A0A8K0DLN4"/>
<dbReference type="Gene3D" id="3.40.50.1820">
    <property type="entry name" value="alpha/beta hydrolase"/>
    <property type="match status" value="1"/>
</dbReference>
<dbReference type="GO" id="GO:0005615">
    <property type="term" value="C:extracellular space"/>
    <property type="evidence" value="ECO:0007669"/>
    <property type="project" value="TreeGrafter"/>
</dbReference>
<dbReference type="PANTHER" id="PTHR11610">
    <property type="entry name" value="LIPASE"/>
    <property type="match status" value="1"/>
</dbReference>
<keyword evidence="5" id="KW-0732">Signal</keyword>
<sequence length="424" mass="48512">MKIFILFFVLIKSGIINSNTAFRDVFIARKGNMFSVNMLVAETILRMQEETKIERLSSYIRKEIMTSPHKSMPVEDESGNIQHLSLITVPKNLTDIHEKLTAQLSNITFHIYTRRNSHKPQTLRLHNWTSLTKTNFEKSRPVKIIVHEWQSSAMSKMCLRIKDAYLVKYNYNIVMVDWRDLAKNTFYTYVVMYTKYIANIISDFTIMLVDYGVNVKNVHLIGYGIGAHIAGFSQEKARNVGRITGLDPIRQGFMRGVVSYFGGQGRLSTNNARFVDVIHTCAGSFGIEFAIGHADFYPNGGQRQPGCGSISNHHLCSHRKALEIFIESIYNKLVAFQCDYRIYKHEEVVMGDKTPLTTRGIFCTKSTKTVSISLNPKQSNKSDIHSKLVRSRSYKIYPNPNKLLISVAVHYQMIKVVFISAYCF</sequence>
<dbReference type="EMBL" id="VTPC01001220">
    <property type="protein sequence ID" value="KAF2902680.1"/>
    <property type="molecule type" value="Genomic_DNA"/>
</dbReference>
<evidence type="ECO:0000256" key="2">
    <source>
        <dbReference type="ARBA" id="ARBA00010701"/>
    </source>
</evidence>
<dbReference type="Pfam" id="PF00151">
    <property type="entry name" value="Lipase"/>
    <property type="match status" value="1"/>
</dbReference>
<evidence type="ECO:0000313" key="7">
    <source>
        <dbReference type="EMBL" id="KAF2902680.1"/>
    </source>
</evidence>
<comment type="similarity">
    <text evidence="2 4">Belongs to the AB hydrolase superfamily. Lipase family.</text>
</comment>
<protein>
    <recommendedName>
        <fullName evidence="6">Lipase domain-containing protein</fullName>
    </recommendedName>
</protein>
<proteinExistence type="inferred from homology"/>
<comment type="subcellular location">
    <subcellularLocation>
        <location evidence="1">Secreted</location>
    </subcellularLocation>
</comment>
<reference evidence="7" key="1">
    <citation type="submission" date="2019-08" db="EMBL/GenBank/DDBJ databases">
        <title>The genome of the North American firefly Photinus pyralis.</title>
        <authorList>
            <consortium name="Photinus pyralis genome working group"/>
            <person name="Fallon T.R."/>
            <person name="Sander Lower S.E."/>
            <person name="Weng J.-K."/>
        </authorList>
    </citation>
    <scope>NUCLEOTIDE SEQUENCE</scope>
    <source>
        <strain evidence="7">TRF0915ILg1</strain>
        <tissue evidence="7">Whole body</tissue>
    </source>
</reference>
<dbReference type="GO" id="GO:0016298">
    <property type="term" value="F:lipase activity"/>
    <property type="evidence" value="ECO:0007669"/>
    <property type="project" value="InterPro"/>
</dbReference>
<comment type="caution">
    <text evidence="7">The sequence shown here is derived from an EMBL/GenBank/DDBJ whole genome shotgun (WGS) entry which is preliminary data.</text>
</comment>
<keyword evidence="8" id="KW-1185">Reference proteome</keyword>
<evidence type="ECO:0000259" key="6">
    <source>
        <dbReference type="Pfam" id="PF00151"/>
    </source>
</evidence>
<gene>
    <name evidence="7" type="ORF">ILUMI_03509</name>
</gene>
<dbReference type="GO" id="GO:0017171">
    <property type="term" value="F:serine hydrolase activity"/>
    <property type="evidence" value="ECO:0007669"/>
    <property type="project" value="TreeGrafter"/>
</dbReference>
<feature type="domain" description="Lipase" evidence="6">
    <location>
        <begin position="98"/>
        <end position="345"/>
    </location>
</feature>
<evidence type="ECO:0000256" key="1">
    <source>
        <dbReference type="ARBA" id="ARBA00004613"/>
    </source>
</evidence>
<dbReference type="InterPro" id="IPR000734">
    <property type="entry name" value="TAG_lipase"/>
</dbReference>
<name>A0A8K0DLN4_IGNLU</name>
<evidence type="ECO:0000313" key="8">
    <source>
        <dbReference type="Proteomes" id="UP000801492"/>
    </source>
</evidence>
<dbReference type="PANTHER" id="PTHR11610:SF173">
    <property type="entry name" value="LIPASE DOMAIN-CONTAINING PROTEIN-RELATED"/>
    <property type="match status" value="1"/>
</dbReference>
<evidence type="ECO:0000256" key="4">
    <source>
        <dbReference type="RuleBase" id="RU004262"/>
    </source>
</evidence>
<keyword evidence="3" id="KW-0964">Secreted</keyword>
<feature type="signal peptide" evidence="5">
    <location>
        <begin position="1"/>
        <end position="21"/>
    </location>
</feature>
<dbReference type="Proteomes" id="UP000801492">
    <property type="component" value="Unassembled WGS sequence"/>
</dbReference>
<dbReference type="OrthoDB" id="199913at2759"/>
<organism evidence="7 8">
    <name type="scientific">Ignelater luminosus</name>
    <name type="common">Cucubano</name>
    <name type="synonym">Pyrophorus luminosus</name>
    <dbReference type="NCBI Taxonomy" id="2038154"/>
    <lineage>
        <taxon>Eukaryota</taxon>
        <taxon>Metazoa</taxon>
        <taxon>Ecdysozoa</taxon>
        <taxon>Arthropoda</taxon>
        <taxon>Hexapoda</taxon>
        <taxon>Insecta</taxon>
        <taxon>Pterygota</taxon>
        <taxon>Neoptera</taxon>
        <taxon>Endopterygota</taxon>
        <taxon>Coleoptera</taxon>
        <taxon>Polyphaga</taxon>
        <taxon>Elateriformia</taxon>
        <taxon>Elateroidea</taxon>
        <taxon>Elateridae</taxon>
        <taxon>Agrypninae</taxon>
        <taxon>Pyrophorini</taxon>
        <taxon>Ignelater</taxon>
    </lineage>
</organism>
<dbReference type="InterPro" id="IPR029058">
    <property type="entry name" value="AB_hydrolase_fold"/>
</dbReference>